<dbReference type="InterPro" id="IPR006703">
    <property type="entry name" value="G_AIG1"/>
</dbReference>
<dbReference type="SUPFAM" id="SSF52540">
    <property type="entry name" value="P-loop containing nucleoside triphosphate hydrolases"/>
    <property type="match status" value="1"/>
</dbReference>
<dbReference type="FunFam" id="3.40.50.300:FF:000366">
    <property type="entry name" value="GTPase, IMAP family member 2"/>
    <property type="match status" value="1"/>
</dbReference>
<organism evidence="5 6">
    <name type="scientific">Naja naja</name>
    <name type="common">Indian cobra</name>
    <dbReference type="NCBI Taxonomy" id="35670"/>
    <lineage>
        <taxon>Eukaryota</taxon>
        <taxon>Metazoa</taxon>
        <taxon>Chordata</taxon>
        <taxon>Craniata</taxon>
        <taxon>Vertebrata</taxon>
        <taxon>Euteleostomi</taxon>
        <taxon>Lepidosauria</taxon>
        <taxon>Squamata</taxon>
        <taxon>Bifurcata</taxon>
        <taxon>Unidentata</taxon>
        <taxon>Episquamata</taxon>
        <taxon>Toxicofera</taxon>
        <taxon>Serpentes</taxon>
        <taxon>Colubroidea</taxon>
        <taxon>Elapidae</taxon>
        <taxon>Elapinae</taxon>
        <taxon>Naja</taxon>
    </lineage>
</organism>
<evidence type="ECO:0000313" key="6">
    <source>
        <dbReference type="Proteomes" id="UP000694559"/>
    </source>
</evidence>
<proteinExistence type="inferred from homology"/>
<dbReference type="PANTHER" id="PTHR10903:SF170">
    <property type="entry name" value="GTPASE IMAP FAMILY MEMBER 7"/>
    <property type="match status" value="1"/>
</dbReference>
<name>A0A8C6X1U3_NAJNA</name>
<keyword evidence="3" id="KW-0342">GTP-binding</keyword>
<dbReference type="Gene3D" id="3.40.50.300">
    <property type="entry name" value="P-loop containing nucleotide triphosphate hydrolases"/>
    <property type="match status" value="1"/>
</dbReference>
<evidence type="ECO:0000259" key="4">
    <source>
        <dbReference type="PROSITE" id="PS51720"/>
    </source>
</evidence>
<reference evidence="5" key="1">
    <citation type="submission" date="2025-08" db="UniProtKB">
        <authorList>
            <consortium name="Ensembl"/>
        </authorList>
    </citation>
    <scope>IDENTIFICATION</scope>
</reference>
<dbReference type="OrthoDB" id="8954335at2759"/>
<dbReference type="PROSITE" id="PS51720">
    <property type="entry name" value="G_AIG1"/>
    <property type="match status" value="1"/>
</dbReference>
<feature type="domain" description="AIG1-type G" evidence="4">
    <location>
        <begin position="35"/>
        <end position="235"/>
    </location>
</feature>
<dbReference type="OMA" id="GSHIFEC"/>
<keyword evidence="2" id="KW-0547">Nucleotide-binding</keyword>
<reference evidence="5" key="2">
    <citation type="submission" date="2025-09" db="UniProtKB">
        <authorList>
            <consortium name="Ensembl"/>
        </authorList>
    </citation>
    <scope>IDENTIFICATION</scope>
</reference>
<dbReference type="Proteomes" id="UP000694559">
    <property type="component" value="Unplaced"/>
</dbReference>
<protein>
    <recommendedName>
        <fullName evidence="4">AIG1-type G domain-containing protein</fullName>
    </recommendedName>
</protein>
<accession>A0A8C6X1U3</accession>
<evidence type="ECO:0000313" key="5">
    <source>
        <dbReference type="Ensembl" id="ENSNNAP00000003394.1"/>
    </source>
</evidence>
<dbReference type="Ensembl" id="ENSNNAT00000003556.1">
    <property type="protein sequence ID" value="ENSNNAP00000003394.1"/>
    <property type="gene ID" value="ENSNNAG00000002320.1"/>
</dbReference>
<comment type="similarity">
    <text evidence="1">Belongs to the TRAFAC class TrmE-Era-EngA-EngB-Septin-like GTPase superfamily. AIG1/Toc34/Toc159-like paraseptin GTPase family. IAN subfamily.</text>
</comment>
<dbReference type="PANTHER" id="PTHR10903">
    <property type="entry name" value="GTPASE, IMAP FAMILY MEMBER-RELATED"/>
    <property type="match status" value="1"/>
</dbReference>
<sequence length="306" mass="34283">MEGRLLLSALGCIPKIPSAAHWVPIFISSHLLVVGPERRIVLMGISGHGKSATGNTILGSHIFECRSGTKVCQKEETWLKGRKIVVVDTPGLVDSLFYVDKHKHTPAIEITKFVSFCSPGPHVILWVINPFCFIWEEVAKMIKCAFSHKDKNYLIFVITHKEELGGKALEEFLSEGDSFLRDEVFQCENRVLVFDNKAEGEEREAQVGQLMTRIDDLVQKNGDAPYYTEDTEKVCGTVRLVHSAEFIPFYDALTRQRKGGYWVTQNVGYPPKLLTLSPGRGGPSRSRVFQPDSVKTCGLQLPEFLS</sequence>
<dbReference type="GeneTree" id="ENSGT00940000159509"/>
<dbReference type="Pfam" id="PF04548">
    <property type="entry name" value="AIG1"/>
    <property type="match status" value="1"/>
</dbReference>
<evidence type="ECO:0000256" key="1">
    <source>
        <dbReference type="ARBA" id="ARBA00008535"/>
    </source>
</evidence>
<keyword evidence="6" id="KW-1185">Reference proteome</keyword>
<evidence type="ECO:0000256" key="3">
    <source>
        <dbReference type="ARBA" id="ARBA00023134"/>
    </source>
</evidence>
<dbReference type="GO" id="GO:0005525">
    <property type="term" value="F:GTP binding"/>
    <property type="evidence" value="ECO:0007669"/>
    <property type="project" value="UniProtKB-KW"/>
</dbReference>
<evidence type="ECO:0000256" key="2">
    <source>
        <dbReference type="ARBA" id="ARBA00022741"/>
    </source>
</evidence>
<dbReference type="InterPro" id="IPR045058">
    <property type="entry name" value="GIMA/IAN/Toc"/>
</dbReference>
<dbReference type="AlphaFoldDB" id="A0A8C6X1U3"/>
<dbReference type="InterPro" id="IPR027417">
    <property type="entry name" value="P-loop_NTPase"/>
</dbReference>